<reference evidence="1 2" key="1">
    <citation type="journal article" date="2019" name="Nat. Ecol. Evol.">
        <title>Megaphylogeny resolves global patterns of mushroom evolution.</title>
        <authorList>
            <person name="Varga T."/>
            <person name="Krizsan K."/>
            <person name="Foldi C."/>
            <person name="Dima B."/>
            <person name="Sanchez-Garcia M."/>
            <person name="Sanchez-Ramirez S."/>
            <person name="Szollosi G.J."/>
            <person name="Szarkandi J.G."/>
            <person name="Papp V."/>
            <person name="Albert L."/>
            <person name="Andreopoulos W."/>
            <person name="Angelini C."/>
            <person name="Antonin V."/>
            <person name="Barry K.W."/>
            <person name="Bougher N.L."/>
            <person name="Buchanan P."/>
            <person name="Buyck B."/>
            <person name="Bense V."/>
            <person name="Catcheside P."/>
            <person name="Chovatia M."/>
            <person name="Cooper J."/>
            <person name="Damon W."/>
            <person name="Desjardin D."/>
            <person name="Finy P."/>
            <person name="Geml J."/>
            <person name="Haridas S."/>
            <person name="Hughes K."/>
            <person name="Justo A."/>
            <person name="Karasinski D."/>
            <person name="Kautmanova I."/>
            <person name="Kiss B."/>
            <person name="Kocsube S."/>
            <person name="Kotiranta H."/>
            <person name="LaButti K.M."/>
            <person name="Lechner B.E."/>
            <person name="Liimatainen K."/>
            <person name="Lipzen A."/>
            <person name="Lukacs Z."/>
            <person name="Mihaltcheva S."/>
            <person name="Morgado L.N."/>
            <person name="Niskanen T."/>
            <person name="Noordeloos M.E."/>
            <person name="Ohm R.A."/>
            <person name="Ortiz-Santana B."/>
            <person name="Ovrebo C."/>
            <person name="Racz N."/>
            <person name="Riley R."/>
            <person name="Savchenko A."/>
            <person name="Shiryaev A."/>
            <person name="Soop K."/>
            <person name="Spirin V."/>
            <person name="Szebenyi C."/>
            <person name="Tomsovsky M."/>
            <person name="Tulloss R.E."/>
            <person name="Uehling J."/>
            <person name="Grigoriev I.V."/>
            <person name="Vagvolgyi C."/>
            <person name="Papp T."/>
            <person name="Martin F.M."/>
            <person name="Miettinen O."/>
            <person name="Hibbett D.S."/>
            <person name="Nagy L.G."/>
        </authorList>
    </citation>
    <scope>NUCLEOTIDE SEQUENCE [LARGE SCALE GENOMIC DNA]</scope>
    <source>
        <strain evidence="1 2">NL-1719</strain>
    </source>
</reference>
<dbReference type="Proteomes" id="UP000308600">
    <property type="component" value="Unassembled WGS sequence"/>
</dbReference>
<name>A0ACD3AQ45_9AGAR</name>
<accession>A0ACD3AQ45</accession>
<sequence>MLGKSVIKALLSLAYGKLKGVTGENEANQVLAQVNMFAFYLCVRRGGPSGSSSSEPKNPQIIGGRVAPRILLALSNFSCSHILRGRDYVLNTDVIARNNALCQVYLCLELPSQSFWKPTLMFTFQVESSIPRWEWGIPQKTAKKQKHKNEITGGGLNARIEEVDDSPDSCPRSRAVRVDEVDDDDDA</sequence>
<keyword evidence="2" id="KW-1185">Reference proteome</keyword>
<gene>
    <name evidence="1" type="ORF">BDN72DRAFT_898604</name>
</gene>
<protein>
    <submittedName>
        <fullName evidence="1">Uncharacterized protein</fullName>
    </submittedName>
</protein>
<proteinExistence type="predicted"/>
<evidence type="ECO:0000313" key="2">
    <source>
        <dbReference type="Proteomes" id="UP000308600"/>
    </source>
</evidence>
<dbReference type="EMBL" id="ML208365">
    <property type="protein sequence ID" value="TFK67843.1"/>
    <property type="molecule type" value="Genomic_DNA"/>
</dbReference>
<evidence type="ECO:0000313" key="1">
    <source>
        <dbReference type="EMBL" id="TFK67843.1"/>
    </source>
</evidence>
<organism evidence="1 2">
    <name type="scientific">Pluteus cervinus</name>
    <dbReference type="NCBI Taxonomy" id="181527"/>
    <lineage>
        <taxon>Eukaryota</taxon>
        <taxon>Fungi</taxon>
        <taxon>Dikarya</taxon>
        <taxon>Basidiomycota</taxon>
        <taxon>Agaricomycotina</taxon>
        <taxon>Agaricomycetes</taxon>
        <taxon>Agaricomycetidae</taxon>
        <taxon>Agaricales</taxon>
        <taxon>Pluteineae</taxon>
        <taxon>Pluteaceae</taxon>
        <taxon>Pluteus</taxon>
    </lineage>
</organism>